<dbReference type="GO" id="GO:0009395">
    <property type="term" value="P:phospholipid catabolic process"/>
    <property type="evidence" value="ECO:0007669"/>
    <property type="project" value="TreeGrafter"/>
</dbReference>
<evidence type="ECO:0000256" key="2">
    <source>
        <dbReference type="ARBA" id="ARBA00022801"/>
    </source>
</evidence>
<evidence type="ECO:0000256" key="1">
    <source>
        <dbReference type="ARBA" id="ARBA00022737"/>
    </source>
</evidence>
<keyword evidence="3 5" id="KW-0442">Lipid degradation</keyword>
<feature type="region of interest" description="Disordered" evidence="6">
    <location>
        <begin position="961"/>
        <end position="988"/>
    </location>
</feature>
<keyword evidence="1" id="KW-0677">Repeat</keyword>
<sequence length="1045" mass="119214">MSNDQDDHLAYGDYHGGASDESGERGLIGDFGRRLLRKDPEAEQSSTLFHVNPADLSLSKGITDHGRPGSHHLFSHHQEQPPGQPDHYEPYSTEKPPQMASFFNKIGELITGKEDEENQNTHEQVSEVAAQTAQEGAQKYADHRYLSFAPKRHDNDIKWFVDGCGYMWAVSEALEKARESIWILDWWLSPELYLRRPPAKNQMYRIDRMLQAAAERGVKVRIIVYKEVEQALTRKYISPLLSGYLGSLLPRPIDPITGVLTHLGLDVIFKSLDYSEATDPLIAPPLTVSSKHTKHHLESLHPNIAVERHPDHYVDHNTLAQDFIDQFKGFSLNAKSISTAPWDAFKAIYGSHEDTVLFWAHHEKLCIVDGEIAFMGGLDLCYGRWDTNQHQIADVHPGDLNRIVFPGQDYNNARIMDFQDVANWQNNKLDRQESSRMGWSDVALNINGPVVADLQEHFVQRWNYIFHEKYKIKNDGRFERLKIEKNPSPPRREDDDLAYGEGEGGGFRKTLTNLSHHAHHQFERAEHHLGYGNREPEREQHGGSNDRSGSGPAAIQLTRSCAQWSHGVQVEHSIQNAYIENIKNSKHFIYIENQFFITATCEDQKPIKNMIGAAIVERVLRAHKNGEKWKAIIMIPAVPAFPGDLKADEALSTRAIMEFQYKSINRGHGKSIYETIAAEGINPLEYLRFYNLRNYDRINISGALADAEENAGVSYDEAREEHDREYGGRYQEREGEEDGYPRRGNEDSYDDYQRGARELGSEKGLASGRWDSVSECYMLGGEDIRNIPWTGSNPEIDSFVTEELYIHSKLLIADDRVVICGSANLNDRSQLGDHDSEIAVVIEDPTPVESVMDGQSWRASKFAASLRRQLTRKHLGLLKPQDMERPDDNFRPTGTPNVYDWGSREDELVADPISDEFQSLWNTTAKTNTDAFGEVFHAVPFDGVRTWDQYDEYYERYFKEDKKEKDEKDEEAKEDDGHEGKPRRYKRGHVISENFAPGEEGARQVKEILSRIRGTLVEMPLLFLKDEDVAKSGVQLNAFTEEVYT</sequence>
<keyword evidence="4" id="KW-0443">Lipid metabolism</keyword>
<name>A0A8H4IMZ3_9PEZI</name>
<feature type="region of interest" description="Disordered" evidence="6">
    <location>
        <begin position="482"/>
        <end position="502"/>
    </location>
</feature>
<evidence type="ECO:0000256" key="4">
    <source>
        <dbReference type="ARBA" id="ARBA00023098"/>
    </source>
</evidence>
<dbReference type="InterPro" id="IPR015679">
    <property type="entry name" value="PLipase_D_fam"/>
</dbReference>
<accession>A0A8H4IMZ3</accession>
<comment type="caution">
    <text evidence="8">The sequence shown here is derived from an EMBL/GenBank/DDBJ whole genome shotgun (WGS) entry which is preliminary data.</text>
</comment>
<feature type="compositionally biased region" description="Basic and acidic residues" evidence="6">
    <location>
        <begin position="482"/>
        <end position="494"/>
    </location>
</feature>
<organism evidence="8 9">
    <name type="scientific">Botryosphaeria dothidea</name>
    <dbReference type="NCBI Taxonomy" id="55169"/>
    <lineage>
        <taxon>Eukaryota</taxon>
        <taxon>Fungi</taxon>
        <taxon>Dikarya</taxon>
        <taxon>Ascomycota</taxon>
        <taxon>Pezizomycotina</taxon>
        <taxon>Dothideomycetes</taxon>
        <taxon>Dothideomycetes incertae sedis</taxon>
        <taxon>Botryosphaeriales</taxon>
        <taxon>Botryosphaeriaceae</taxon>
        <taxon>Botryosphaeria</taxon>
    </lineage>
</organism>
<dbReference type="EMBL" id="WWBZ02000051">
    <property type="protein sequence ID" value="KAF4304221.1"/>
    <property type="molecule type" value="Genomic_DNA"/>
</dbReference>
<dbReference type="OrthoDB" id="14911at2759"/>
<dbReference type="EC" id="3.1.4.4" evidence="5"/>
<evidence type="ECO:0000313" key="9">
    <source>
        <dbReference type="Proteomes" id="UP000572817"/>
    </source>
</evidence>
<gene>
    <name evidence="8" type="ORF">GTA08_BOTSDO07999</name>
</gene>
<feature type="domain" description="PLD phosphodiesterase" evidence="7">
    <location>
        <begin position="802"/>
        <end position="829"/>
    </location>
</feature>
<dbReference type="InterPro" id="IPR025202">
    <property type="entry name" value="PLD-like_dom"/>
</dbReference>
<dbReference type="InterPro" id="IPR001736">
    <property type="entry name" value="PLipase_D/transphosphatidylase"/>
</dbReference>
<dbReference type="AlphaFoldDB" id="A0A8H4IMZ3"/>
<feature type="compositionally biased region" description="Basic and acidic residues" evidence="6">
    <location>
        <begin position="522"/>
        <end position="541"/>
    </location>
</feature>
<comment type="catalytic activity">
    <reaction evidence="5">
        <text>a 1,2-diacyl-sn-glycero-3-phosphocholine + H2O = a 1,2-diacyl-sn-glycero-3-phosphate + choline + H(+)</text>
        <dbReference type="Rhea" id="RHEA:14445"/>
        <dbReference type="ChEBI" id="CHEBI:15354"/>
        <dbReference type="ChEBI" id="CHEBI:15377"/>
        <dbReference type="ChEBI" id="CHEBI:15378"/>
        <dbReference type="ChEBI" id="CHEBI:57643"/>
        <dbReference type="ChEBI" id="CHEBI:58608"/>
        <dbReference type="EC" id="3.1.4.4"/>
    </reaction>
</comment>
<dbReference type="PANTHER" id="PTHR18896">
    <property type="entry name" value="PHOSPHOLIPASE D"/>
    <property type="match status" value="1"/>
</dbReference>
<feature type="region of interest" description="Disordered" evidence="6">
    <location>
        <begin position="522"/>
        <end position="553"/>
    </location>
</feature>
<evidence type="ECO:0000259" key="7">
    <source>
        <dbReference type="PROSITE" id="PS50035"/>
    </source>
</evidence>
<evidence type="ECO:0000256" key="5">
    <source>
        <dbReference type="PIRNR" id="PIRNR009376"/>
    </source>
</evidence>
<dbReference type="InterPro" id="IPR016555">
    <property type="entry name" value="PLipase_D_euk"/>
</dbReference>
<feature type="compositionally biased region" description="Basic and acidic residues" evidence="6">
    <location>
        <begin position="1"/>
        <end position="10"/>
    </location>
</feature>
<dbReference type="Pfam" id="PF00614">
    <property type="entry name" value="PLDc"/>
    <property type="match status" value="1"/>
</dbReference>
<feature type="region of interest" description="Disordered" evidence="6">
    <location>
        <begin position="711"/>
        <end position="751"/>
    </location>
</feature>
<comment type="similarity">
    <text evidence="5">Belongs to the phospholipase D family.</text>
</comment>
<feature type="region of interest" description="Disordered" evidence="6">
    <location>
        <begin position="1"/>
        <end position="27"/>
    </location>
</feature>
<keyword evidence="9" id="KW-1185">Reference proteome</keyword>
<keyword evidence="2 5" id="KW-0378">Hydrolase</keyword>
<dbReference type="GO" id="GO:0004630">
    <property type="term" value="F:phospholipase D activity"/>
    <property type="evidence" value="ECO:0007669"/>
    <property type="project" value="UniProtKB-UniRule"/>
</dbReference>
<feature type="compositionally biased region" description="Basic and acidic residues" evidence="6">
    <location>
        <begin position="716"/>
        <end position="751"/>
    </location>
</feature>
<dbReference type="GO" id="GO:0006654">
    <property type="term" value="P:phosphatidic acid biosynthetic process"/>
    <property type="evidence" value="ECO:0007669"/>
    <property type="project" value="InterPro"/>
</dbReference>
<dbReference type="GO" id="GO:0035556">
    <property type="term" value="P:intracellular signal transduction"/>
    <property type="evidence" value="ECO:0007669"/>
    <property type="project" value="InterPro"/>
</dbReference>
<evidence type="ECO:0000313" key="8">
    <source>
        <dbReference type="EMBL" id="KAF4304221.1"/>
    </source>
</evidence>
<dbReference type="SUPFAM" id="SSF56024">
    <property type="entry name" value="Phospholipase D/nuclease"/>
    <property type="match status" value="2"/>
</dbReference>
<dbReference type="Gene3D" id="3.30.870.10">
    <property type="entry name" value="Endonuclease Chain A"/>
    <property type="match status" value="3"/>
</dbReference>
<dbReference type="SMART" id="SM00155">
    <property type="entry name" value="PLDc"/>
    <property type="match status" value="2"/>
</dbReference>
<dbReference type="Pfam" id="PF13091">
    <property type="entry name" value="PLDc_2"/>
    <property type="match status" value="1"/>
</dbReference>
<feature type="domain" description="PLD phosphodiesterase" evidence="7">
    <location>
        <begin position="357"/>
        <end position="384"/>
    </location>
</feature>
<dbReference type="CDD" id="cd09141">
    <property type="entry name" value="PLDc_vPLD1_2_yPLD_like_2"/>
    <property type="match status" value="1"/>
</dbReference>
<dbReference type="PIRSF" id="PIRSF009376">
    <property type="entry name" value="Phospholipase_D_euk"/>
    <property type="match status" value="1"/>
</dbReference>
<dbReference type="PROSITE" id="PS50035">
    <property type="entry name" value="PLD"/>
    <property type="match status" value="2"/>
</dbReference>
<dbReference type="Proteomes" id="UP000572817">
    <property type="component" value="Unassembled WGS sequence"/>
</dbReference>
<protein>
    <recommendedName>
        <fullName evidence="5">Phospholipase</fullName>
        <ecNumber evidence="5">3.1.4.4</ecNumber>
    </recommendedName>
</protein>
<evidence type="ECO:0000256" key="3">
    <source>
        <dbReference type="ARBA" id="ARBA00022963"/>
    </source>
</evidence>
<reference evidence="8" key="1">
    <citation type="submission" date="2020-04" db="EMBL/GenBank/DDBJ databases">
        <title>Genome Assembly and Annotation of Botryosphaeria dothidea sdau 11-99, a Latent Pathogen of Apple Fruit Ring Rot in China.</title>
        <authorList>
            <person name="Yu C."/>
            <person name="Diao Y."/>
            <person name="Lu Q."/>
            <person name="Zhao J."/>
            <person name="Cui S."/>
            <person name="Peng C."/>
            <person name="He B."/>
            <person name="Liu H."/>
        </authorList>
    </citation>
    <scope>NUCLEOTIDE SEQUENCE [LARGE SCALE GENOMIC DNA]</scope>
    <source>
        <strain evidence="8">Sdau11-99</strain>
    </source>
</reference>
<dbReference type="PANTHER" id="PTHR18896:SF186">
    <property type="entry name" value="PHOSPHOLIPASE D"/>
    <property type="match status" value="1"/>
</dbReference>
<feature type="region of interest" description="Disordered" evidence="6">
    <location>
        <begin position="59"/>
        <end position="95"/>
    </location>
</feature>
<proteinExistence type="inferred from homology"/>
<evidence type="ECO:0000256" key="6">
    <source>
        <dbReference type="SAM" id="MobiDB-lite"/>
    </source>
</evidence>